<reference evidence="2 3" key="1">
    <citation type="submission" date="2019-02" db="EMBL/GenBank/DDBJ databases">
        <title>Thermus sp. a novel from hot spring.</title>
        <authorList>
            <person name="Zhao Z."/>
        </authorList>
    </citation>
    <scope>NUCLEOTIDE SEQUENCE [LARGE SCALE GENOMIC DNA]</scope>
    <source>
        <strain evidence="2 3">CFH 72773T</strain>
    </source>
</reference>
<evidence type="ECO:0000313" key="2">
    <source>
        <dbReference type="EMBL" id="TBH21086.1"/>
    </source>
</evidence>
<accession>A0A4Q9B617</accession>
<dbReference type="EMBL" id="SIJL01000004">
    <property type="protein sequence ID" value="TBH21086.1"/>
    <property type="molecule type" value="Genomic_DNA"/>
</dbReference>
<evidence type="ECO:0000259" key="1">
    <source>
        <dbReference type="SMART" id="SM00382"/>
    </source>
</evidence>
<dbReference type="PANTHER" id="PTHR42759">
    <property type="entry name" value="MOXR FAMILY PROTEIN"/>
    <property type="match status" value="1"/>
</dbReference>
<dbReference type="Proteomes" id="UP000292858">
    <property type="component" value="Unassembled WGS sequence"/>
</dbReference>
<organism evidence="2 3">
    <name type="scientific">Thermus thermamylovorans</name>
    <dbReference type="NCBI Taxonomy" id="2509362"/>
    <lineage>
        <taxon>Bacteria</taxon>
        <taxon>Thermotogati</taxon>
        <taxon>Deinococcota</taxon>
        <taxon>Deinococci</taxon>
        <taxon>Thermales</taxon>
        <taxon>Thermaceae</taxon>
        <taxon>Thermus</taxon>
    </lineage>
</organism>
<dbReference type="OrthoDB" id="9783370at2"/>
<feature type="domain" description="AAA+ ATPase" evidence="1">
    <location>
        <begin position="39"/>
        <end position="200"/>
    </location>
</feature>
<gene>
    <name evidence="2" type="ORF">ETP66_04040</name>
</gene>
<dbReference type="AlphaFoldDB" id="A0A4Q9B617"/>
<dbReference type="InterPro" id="IPR011704">
    <property type="entry name" value="ATPase_dyneun-rel_AAA"/>
</dbReference>
<sequence length="295" mass="33193">MSPPAFPLESPEAVWRLLEGERYVAEEGLATAIFLALRLGRPLLLEGEPGVGKTEVARVLAQGLGVPLFRLQCYEGLELEQALYEWDHARQLLEVRLLEALGERDRERLHRSIYREEFLLKRPVLQALEVGRAVLLIDEVDRTDEAFEAFLLEVLSEFQVSVPELGTIRAPFRPAVVLTSNRTRELHDALRRRCVYYWIDYPSLEKELRIVHLRLPELPARLAEGLVRLVQAVRGLGLLKPPGVAEALDLGSALVAAGAGDLDPRVLEPFLGALLKTREDVERVRERLPSLLAAL</sequence>
<name>A0A4Q9B617_9DEIN</name>
<comment type="caution">
    <text evidence="2">The sequence shown here is derived from an EMBL/GenBank/DDBJ whole genome shotgun (WGS) entry which is preliminary data.</text>
</comment>
<dbReference type="InterPro" id="IPR050764">
    <property type="entry name" value="CbbQ/NirQ/NorQ/GpvN"/>
</dbReference>
<dbReference type="GO" id="GO:0016887">
    <property type="term" value="F:ATP hydrolysis activity"/>
    <property type="evidence" value="ECO:0007669"/>
    <property type="project" value="InterPro"/>
</dbReference>
<dbReference type="SUPFAM" id="SSF52540">
    <property type="entry name" value="P-loop containing nucleoside triphosphate hydrolases"/>
    <property type="match status" value="1"/>
</dbReference>
<protein>
    <submittedName>
        <fullName evidence="2">MoxR family ATPase</fullName>
    </submittedName>
</protein>
<dbReference type="Gene3D" id="3.40.50.300">
    <property type="entry name" value="P-loop containing nucleotide triphosphate hydrolases"/>
    <property type="match status" value="1"/>
</dbReference>
<dbReference type="InterPro" id="IPR003593">
    <property type="entry name" value="AAA+_ATPase"/>
</dbReference>
<dbReference type="InterPro" id="IPR027417">
    <property type="entry name" value="P-loop_NTPase"/>
</dbReference>
<keyword evidence="3" id="KW-1185">Reference proteome</keyword>
<dbReference type="CDD" id="cd00009">
    <property type="entry name" value="AAA"/>
    <property type="match status" value="1"/>
</dbReference>
<dbReference type="Pfam" id="PF07728">
    <property type="entry name" value="AAA_5"/>
    <property type="match status" value="1"/>
</dbReference>
<evidence type="ECO:0000313" key="3">
    <source>
        <dbReference type="Proteomes" id="UP000292858"/>
    </source>
</evidence>
<dbReference type="PANTHER" id="PTHR42759:SF6">
    <property type="entry name" value="REGULATORY PROTEIN-RELATED"/>
    <property type="match status" value="1"/>
</dbReference>
<proteinExistence type="predicted"/>
<dbReference type="SMART" id="SM00382">
    <property type="entry name" value="AAA"/>
    <property type="match status" value="1"/>
</dbReference>
<dbReference type="GO" id="GO:0005524">
    <property type="term" value="F:ATP binding"/>
    <property type="evidence" value="ECO:0007669"/>
    <property type="project" value="InterPro"/>
</dbReference>